<sequence length="182" mass="20824">MRRITAISLLFLFLLNIIGFYGVFMGLKYNLEQQVVSDLDSDNFNEEELVEFKVAVSLAYMPDQANYERVDGLIEVEGKFYRLVKQKYAADTLYIVCLPDYNQQKLHEAIEDYVSTFTAPDASTAKQVDFSKSLSKDYMISNVAMERASYGGFYSVENADYVVSDYIFYLSIQNPPPRGILV</sequence>
<dbReference type="Proteomes" id="UP001302349">
    <property type="component" value="Chromosome"/>
</dbReference>
<reference evidence="1 2" key="1">
    <citation type="journal article" date="2023" name="Microbiol. Resour. Announc.">
        <title>Complete Genome Sequence of Imperialibacter roseus strain P4T.</title>
        <authorList>
            <person name="Tizabi D.R."/>
            <person name="Bachvaroff T."/>
            <person name="Hill R.T."/>
        </authorList>
    </citation>
    <scope>NUCLEOTIDE SEQUENCE [LARGE SCALE GENOMIC DNA]</scope>
    <source>
        <strain evidence="1 2">P4T</strain>
    </source>
</reference>
<organism evidence="1 2">
    <name type="scientific">Imperialibacter roseus</name>
    <dbReference type="NCBI Taxonomy" id="1324217"/>
    <lineage>
        <taxon>Bacteria</taxon>
        <taxon>Pseudomonadati</taxon>
        <taxon>Bacteroidota</taxon>
        <taxon>Cytophagia</taxon>
        <taxon>Cytophagales</taxon>
        <taxon>Flammeovirgaceae</taxon>
        <taxon>Imperialibacter</taxon>
    </lineage>
</organism>
<evidence type="ECO:0000313" key="2">
    <source>
        <dbReference type="Proteomes" id="UP001302349"/>
    </source>
</evidence>
<accession>A0ABZ0J0G5</accession>
<dbReference type="RefSeq" id="WP_317492060.1">
    <property type="nucleotide sequence ID" value="NZ_CP136051.1"/>
</dbReference>
<protein>
    <submittedName>
        <fullName evidence="1">Uncharacterized protein</fullName>
    </submittedName>
</protein>
<dbReference type="EMBL" id="CP136051">
    <property type="protein sequence ID" value="WOK09442.1"/>
    <property type="molecule type" value="Genomic_DNA"/>
</dbReference>
<proteinExistence type="predicted"/>
<gene>
    <name evidence="1" type="ORF">RT717_12410</name>
</gene>
<evidence type="ECO:0000313" key="1">
    <source>
        <dbReference type="EMBL" id="WOK09442.1"/>
    </source>
</evidence>
<keyword evidence="2" id="KW-1185">Reference proteome</keyword>
<name>A0ABZ0J0G5_9BACT</name>